<dbReference type="InterPro" id="IPR045573">
    <property type="entry name" value="Fut8_N_cat"/>
</dbReference>
<evidence type="ECO:0000259" key="6">
    <source>
        <dbReference type="PROSITE" id="PS51659"/>
    </source>
</evidence>
<dbReference type="EMBL" id="QCYY01002230">
    <property type="protein sequence ID" value="ROT71909.1"/>
    <property type="molecule type" value="Genomic_DNA"/>
</dbReference>
<evidence type="ECO:0000256" key="2">
    <source>
        <dbReference type="ARBA" id="ARBA00022679"/>
    </source>
</evidence>
<evidence type="ECO:0000256" key="1">
    <source>
        <dbReference type="ARBA" id="ARBA00022676"/>
    </source>
</evidence>
<feature type="compositionally biased region" description="Polar residues" evidence="4">
    <location>
        <begin position="435"/>
        <end position="455"/>
    </location>
</feature>
<sequence>MLIFGWRGSPRRIIAVGLFLIVCVLVRNLKTSHMRELKKFVETEEYSDAATQRGSELVVQRPTAPRESTTGYKRYAEIEPLYRQVESDIHNTRQYSLALLRQIGAQIPGSPWDLPGLMEDVKHRFSVAQHDLWQFRNESGLIEWQREEVEALGDQIQHRIRALQNPEDCESAKKILCNIPVAPKARGTGSQLHHLSYCFLAAYGTQRTLVINKRETSVMDLDLEAYFLPLSENCAKTTTQEVAHWPGTEDALVVQFPDTDRPVPRPNYLPRSVPRDFAERLASFHGDPFAWWMGQFMKYAMRMNRGFQEAVEKLGARLGFEGPIVGVQVRRTDKLLHDSRLIELEEYMEAVDDFYNDLEVRGTTVTTRKVYLATDDPQVLKEAKEKFPKHAFVYNEDSVASANMKERRSEANIHNILADVYFLSRSDFLVCGMSSNTPPERSSPSTHLIGSTTRAATRWRRGSPTRLAEKTLLISPSPFPPSPKKQKLTPPLKHPPLPHLTLSLLPRPLRDSEIELQRGDRVKEVLRHYSNHRNLHDGFIHGVNQRTRKAGLYPIYKTVDVLRLADTPPFDAIDRRDK</sequence>
<reference evidence="7 8" key="2">
    <citation type="submission" date="2019-01" db="EMBL/GenBank/DDBJ databases">
        <title>The decoding of complex shrimp genome reveals the adaptation for benthos swimmer, frequently molting mechanism and breeding impact on genome.</title>
        <authorList>
            <person name="Sun Y."/>
            <person name="Gao Y."/>
            <person name="Yu Y."/>
        </authorList>
    </citation>
    <scope>NUCLEOTIDE SEQUENCE [LARGE SCALE GENOMIC DNA]</scope>
    <source>
        <tissue evidence="7">Muscle</tissue>
    </source>
</reference>
<dbReference type="Pfam" id="PF19745">
    <property type="entry name" value="FUT8_N_cat"/>
    <property type="match status" value="1"/>
</dbReference>
<reference evidence="7 8" key="1">
    <citation type="submission" date="2018-04" db="EMBL/GenBank/DDBJ databases">
        <authorList>
            <person name="Zhang X."/>
            <person name="Yuan J."/>
            <person name="Li F."/>
            <person name="Xiang J."/>
        </authorList>
    </citation>
    <scope>NUCLEOTIDE SEQUENCE [LARGE SCALE GENOMIC DNA]</scope>
    <source>
        <tissue evidence="7">Muscle</tissue>
    </source>
</reference>
<dbReference type="PROSITE" id="PS51659">
    <property type="entry name" value="GT23"/>
    <property type="match status" value="1"/>
</dbReference>
<dbReference type="InterPro" id="IPR027350">
    <property type="entry name" value="GT23_dom"/>
</dbReference>
<dbReference type="OrthoDB" id="2014825at2759"/>
<evidence type="ECO:0000313" key="7">
    <source>
        <dbReference type="EMBL" id="ROT71909.1"/>
    </source>
</evidence>
<keyword evidence="8" id="KW-1185">Reference proteome</keyword>
<evidence type="ECO:0000256" key="3">
    <source>
        <dbReference type="PROSITE-ProRule" id="PRU00992"/>
    </source>
</evidence>
<keyword evidence="5" id="KW-1133">Transmembrane helix</keyword>
<evidence type="ECO:0000256" key="4">
    <source>
        <dbReference type="SAM" id="MobiDB-lite"/>
    </source>
</evidence>
<accession>A0A3R7M3I7</accession>
<evidence type="ECO:0000313" key="8">
    <source>
        <dbReference type="Proteomes" id="UP000283509"/>
    </source>
</evidence>
<keyword evidence="5" id="KW-0472">Membrane</keyword>
<feature type="region of interest" description="Important for donor substrate binding" evidence="3">
    <location>
        <begin position="330"/>
        <end position="331"/>
    </location>
</feature>
<feature type="region of interest" description="Disordered" evidence="4">
    <location>
        <begin position="435"/>
        <end position="497"/>
    </location>
</feature>
<comment type="caution">
    <text evidence="7">The sequence shown here is derived from an EMBL/GenBank/DDBJ whole genome shotgun (WGS) entry which is preliminary data.</text>
</comment>
<keyword evidence="2 3" id="KW-0808">Transferase</keyword>
<dbReference type="Proteomes" id="UP000283509">
    <property type="component" value="Unassembled WGS sequence"/>
</dbReference>
<dbReference type="PANTHER" id="PTHR13132">
    <property type="entry name" value="ALPHA- 1,6 -FUCOSYLTRANSFERASE"/>
    <property type="match status" value="1"/>
</dbReference>
<dbReference type="GO" id="GO:0046921">
    <property type="term" value="F:alpha-(1-&gt;6)-fucosyltransferase activity"/>
    <property type="evidence" value="ECO:0007669"/>
    <property type="project" value="TreeGrafter"/>
</dbReference>
<evidence type="ECO:0000256" key="5">
    <source>
        <dbReference type="SAM" id="Phobius"/>
    </source>
</evidence>
<comment type="similarity">
    <text evidence="3">Belongs to the glycosyltransferase 23 family.</text>
</comment>
<feature type="domain" description="GT23" evidence="6">
    <location>
        <begin position="171"/>
        <end position="436"/>
    </location>
</feature>
<dbReference type="AlphaFoldDB" id="A0A3R7M3I7"/>
<keyword evidence="1 3" id="KW-0328">Glycosyltransferase</keyword>
<dbReference type="PANTHER" id="PTHR13132:SF29">
    <property type="entry name" value="ALPHA-(1,6)-FUCOSYLTRANSFERASE"/>
    <property type="match status" value="1"/>
</dbReference>
<gene>
    <name evidence="7" type="ORF">C7M84_009739</name>
</gene>
<protein>
    <submittedName>
        <fullName evidence="7">Alpha-(1,6)-fucosyltransferase</fullName>
    </submittedName>
</protein>
<feature type="transmembrane region" description="Helical" evidence="5">
    <location>
        <begin position="12"/>
        <end position="29"/>
    </location>
</feature>
<dbReference type="Gene3D" id="3.40.50.11350">
    <property type="match status" value="1"/>
</dbReference>
<dbReference type="CDD" id="cd11300">
    <property type="entry name" value="Fut8_like"/>
    <property type="match status" value="1"/>
</dbReference>
<organism evidence="7 8">
    <name type="scientific">Penaeus vannamei</name>
    <name type="common">Whiteleg shrimp</name>
    <name type="synonym">Litopenaeus vannamei</name>
    <dbReference type="NCBI Taxonomy" id="6689"/>
    <lineage>
        <taxon>Eukaryota</taxon>
        <taxon>Metazoa</taxon>
        <taxon>Ecdysozoa</taxon>
        <taxon>Arthropoda</taxon>
        <taxon>Crustacea</taxon>
        <taxon>Multicrustacea</taxon>
        <taxon>Malacostraca</taxon>
        <taxon>Eumalacostraca</taxon>
        <taxon>Eucarida</taxon>
        <taxon>Decapoda</taxon>
        <taxon>Dendrobranchiata</taxon>
        <taxon>Penaeoidea</taxon>
        <taxon>Penaeidae</taxon>
        <taxon>Penaeus</taxon>
    </lineage>
</organism>
<name>A0A3R7M3I7_PENVA</name>
<proteinExistence type="inferred from homology"/>
<dbReference type="GO" id="GO:0006487">
    <property type="term" value="P:protein N-linked glycosylation"/>
    <property type="evidence" value="ECO:0007669"/>
    <property type="project" value="TreeGrafter"/>
</dbReference>
<dbReference type="Gene3D" id="2.30.30.40">
    <property type="entry name" value="SH3 Domains"/>
    <property type="match status" value="1"/>
</dbReference>
<keyword evidence="5" id="KW-0812">Transmembrane</keyword>